<keyword evidence="2" id="KW-1185">Reference proteome</keyword>
<evidence type="ECO:0000313" key="1">
    <source>
        <dbReference type="EMBL" id="RYB03844.1"/>
    </source>
</evidence>
<organism evidence="1 2">
    <name type="scientific">Lichenibacterium ramalinae</name>
    <dbReference type="NCBI Taxonomy" id="2316527"/>
    <lineage>
        <taxon>Bacteria</taxon>
        <taxon>Pseudomonadati</taxon>
        <taxon>Pseudomonadota</taxon>
        <taxon>Alphaproteobacteria</taxon>
        <taxon>Hyphomicrobiales</taxon>
        <taxon>Lichenihabitantaceae</taxon>
        <taxon>Lichenibacterium</taxon>
    </lineage>
</organism>
<proteinExistence type="predicted"/>
<dbReference type="EMBL" id="QYBC01000012">
    <property type="protein sequence ID" value="RYB03844.1"/>
    <property type="molecule type" value="Genomic_DNA"/>
</dbReference>
<comment type="caution">
    <text evidence="1">The sequence shown here is derived from an EMBL/GenBank/DDBJ whole genome shotgun (WGS) entry which is preliminary data.</text>
</comment>
<evidence type="ECO:0000313" key="2">
    <source>
        <dbReference type="Proteomes" id="UP000289411"/>
    </source>
</evidence>
<sequence length="73" mass="7908">MSDYRLMSTRHRPDGAMDTPTAILLSAEDEGDAIDQARRYPLENFVEAADYAWLVDGSGTVVCAFAVAANRAA</sequence>
<name>A0A4Q2R9Y6_9HYPH</name>
<dbReference type="Proteomes" id="UP000289411">
    <property type="component" value="Unassembled WGS sequence"/>
</dbReference>
<gene>
    <name evidence="1" type="ORF">D3272_14650</name>
</gene>
<protein>
    <submittedName>
        <fullName evidence="1">Uncharacterized protein</fullName>
    </submittedName>
</protein>
<reference evidence="1 2" key="2">
    <citation type="submission" date="2019-02" db="EMBL/GenBank/DDBJ databases">
        <title>'Lichenibacterium ramalinii' gen. nov. sp. nov., 'Lichenibacterium minor' gen. nov. sp. nov.</title>
        <authorList>
            <person name="Pankratov T."/>
        </authorList>
    </citation>
    <scope>NUCLEOTIDE SEQUENCE [LARGE SCALE GENOMIC DNA]</scope>
    <source>
        <strain evidence="1 2">RmlP001</strain>
    </source>
</reference>
<accession>A0A4Q2R9Y6</accession>
<dbReference type="AlphaFoldDB" id="A0A4Q2R9Y6"/>
<reference evidence="1 2" key="1">
    <citation type="submission" date="2018-09" db="EMBL/GenBank/DDBJ databases">
        <authorList>
            <person name="Grouzdev D.S."/>
            <person name="Krutkina M.S."/>
        </authorList>
    </citation>
    <scope>NUCLEOTIDE SEQUENCE [LARGE SCALE GENOMIC DNA]</scope>
    <source>
        <strain evidence="1 2">RmlP001</strain>
    </source>
</reference>